<accession>A0A292Q562</accession>
<dbReference type="AlphaFoldDB" id="A0A292Q562"/>
<evidence type="ECO:0000313" key="1">
    <source>
        <dbReference type="EMBL" id="CUS14926.1"/>
    </source>
</evidence>
<dbReference type="Proteomes" id="UP001412239">
    <property type="component" value="Unassembled WGS sequence"/>
</dbReference>
<reference evidence="1" key="1">
    <citation type="submission" date="2015-10" db="EMBL/GenBank/DDBJ databases">
        <authorList>
            <person name="Regsiter A."/>
            <person name="william w."/>
        </authorList>
    </citation>
    <scope>NUCLEOTIDE SEQUENCE</scope>
    <source>
        <strain evidence="1">Montdore</strain>
    </source>
</reference>
<gene>
    <name evidence="1" type="ORF">GSTUAT00000996001</name>
</gene>
<organism evidence="1 2">
    <name type="scientific">Tuber aestivum</name>
    <name type="common">summer truffle</name>
    <dbReference type="NCBI Taxonomy" id="59557"/>
    <lineage>
        <taxon>Eukaryota</taxon>
        <taxon>Fungi</taxon>
        <taxon>Dikarya</taxon>
        <taxon>Ascomycota</taxon>
        <taxon>Pezizomycotina</taxon>
        <taxon>Pezizomycetes</taxon>
        <taxon>Pezizales</taxon>
        <taxon>Tuberaceae</taxon>
        <taxon>Tuber</taxon>
    </lineage>
</organism>
<dbReference type="EMBL" id="LN890954">
    <property type="protein sequence ID" value="CUS14926.1"/>
    <property type="molecule type" value="Genomic_DNA"/>
</dbReference>
<keyword evidence="2" id="KW-1185">Reference proteome</keyword>
<protein>
    <submittedName>
        <fullName evidence="1">Uncharacterized protein</fullName>
    </submittedName>
</protein>
<sequence>MSKAKVKGKELGGNWLNQKLPTNQKYLMRRMGIIAVVESAWKGMEKMGIPNRGRVPAIGKCWANINRTIILFEEKYFASKSKSTRRNCFPLWVIRELKCFLQATIYNSQNSRVADRDAGVRNSEAADFSRLFTGLIEQTLQYPAGRDSEDLTDDPSVFVKSHPLFSYQESVLSLSKTITDSAESIRNAFVPTLDRDLELGRGWEKDSTDAVDVLLEGRQSTHDKLLATIVEGYKGNKAQEESEDGEDIGQREWKTTTRKARKGIGKLMKSLSVPLPDSEG</sequence>
<evidence type="ECO:0000313" key="2">
    <source>
        <dbReference type="Proteomes" id="UP001412239"/>
    </source>
</evidence>
<proteinExistence type="predicted"/>
<name>A0A292Q562_9PEZI</name>